<evidence type="ECO:0000313" key="2">
    <source>
        <dbReference type="Proteomes" id="UP000321110"/>
    </source>
</evidence>
<dbReference type="Proteomes" id="UP000321110">
    <property type="component" value="Unassembled WGS sequence"/>
</dbReference>
<proteinExistence type="predicted"/>
<dbReference type="AlphaFoldDB" id="A0A5C7W7E9"/>
<evidence type="ECO:0000313" key="1">
    <source>
        <dbReference type="EMBL" id="TXI32464.1"/>
    </source>
</evidence>
<name>A0A5C7W7E9_AQUAC</name>
<gene>
    <name evidence="1" type="ORF">E6Q69_08930</name>
</gene>
<organism evidence="1 2">
    <name type="scientific">Aquipseudomonas alcaligenes</name>
    <name type="common">Pseudomonas alcaligenes</name>
    <dbReference type="NCBI Taxonomy" id="43263"/>
    <lineage>
        <taxon>Bacteria</taxon>
        <taxon>Pseudomonadati</taxon>
        <taxon>Pseudomonadota</taxon>
        <taxon>Gammaproteobacteria</taxon>
        <taxon>Pseudomonadales</taxon>
        <taxon>Pseudomonadaceae</taxon>
        <taxon>Aquipseudomonas</taxon>
    </lineage>
</organism>
<protein>
    <submittedName>
        <fullName evidence="1">Uncharacterized protein</fullName>
    </submittedName>
</protein>
<accession>A0A5C7W7E9</accession>
<sequence length="106" mass="11567">MRHTRRQLDALRERLAGMIATSVDVLPIEIIDAQGHAQQTQGYNVASLRVWVPAADAVELIERIARPGLFILMAADAPAEGHVALPARDPGESMESYAARCRVLLP</sequence>
<comment type="caution">
    <text evidence="1">The sequence shown here is derived from an EMBL/GenBank/DDBJ whole genome shotgun (WGS) entry which is preliminary data.</text>
</comment>
<dbReference type="EMBL" id="SSFO01000149">
    <property type="protein sequence ID" value="TXI32464.1"/>
    <property type="molecule type" value="Genomic_DNA"/>
</dbReference>
<reference evidence="1 2" key="1">
    <citation type="submission" date="2018-09" db="EMBL/GenBank/DDBJ databases">
        <title>Metagenome Assembled Genomes from an Advanced Water Purification Facility.</title>
        <authorList>
            <person name="Stamps B.W."/>
            <person name="Spear J.R."/>
        </authorList>
    </citation>
    <scope>NUCLEOTIDE SEQUENCE [LARGE SCALE GENOMIC DNA]</scope>
    <source>
        <strain evidence="1">Bin_52_1</strain>
    </source>
</reference>